<dbReference type="OMA" id="QTYILMA"/>
<feature type="compositionally biased region" description="Basic and acidic residues" evidence="7">
    <location>
        <begin position="72"/>
        <end position="106"/>
    </location>
</feature>
<feature type="region of interest" description="Disordered" evidence="7">
    <location>
        <begin position="68"/>
        <end position="142"/>
    </location>
</feature>
<evidence type="ECO:0000256" key="4">
    <source>
        <dbReference type="ARBA" id="ARBA00022803"/>
    </source>
</evidence>
<dbReference type="InterPro" id="IPR019544">
    <property type="entry name" value="Tetratricopeptide_SHNi-TPR_dom"/>
</dbReference>
<protein>
    <recommendedName>
        <fullName evidence="8">Tetratricopeptide SHNi-TPR domain-containing protein</fullName>
    </recommendedName>
</protein>
<keyword evidence="10" id="KW-1185">Reference proteome</keyword>
<feature type="non-terminal residue" evidence="9">
    <location>
        <position position="271"/>
    </location>
</feature>
<dbReference type="GO" id="GO:0034080">
    <property type="term" value="P:CENP-A containing chromatin assembly"/>
    <property type="evidence" value="ECO:0007669"/>
    <property type="project" value="TreeGrafter"/>
</dbReference>
<organism evidence="9 10">
    <name type="scientific">Lottia gigantea</name>
    <name type="common">Giant owl limpet</name>
    <dbReference type="NCBI Taxonomy" id="225164"/>
    <lineage>
        <taxon>Eukaryota</taxon>
        <taxon>Metazoa</taxon>
        <taxon>Spiralia</taxon>
        <taxon>Lophotrochozoa</taxon>
        <taxon>Mollusca</taxon>
        <taxon>Gastropoda</taxon>
        <taxon>Patellogastropoda</taxon>
        <taxon>Lottioidea</taxon>
        <taxon>Lottiidae</taxon>
        <taxon>Lottia</taxon>
    </lineage>
</organism>
<dbReference type="EMBL" id="KB199650">
    <property type="protein sequence ID" value="ESP05629.1"/>
    <property type="molecule type" value="Genomic_DNA"/>
</dbReference>
<feature type="domain" description="Tetratricopeptide SHNi-TPR" evidence="8">
    <location>
        <begin position="171"/>
        <end position="208"/>
    </location>
</feature>
<keyword evidence="5" id="KW-0539">Nucleus</keyword>
<dbReference type="Gene3D" id="1.25.40.10">
    <property type="entry name" value="Tetratricopeptide repeat domain"/>
    <property type="match status" value="1"/>
</dbReference>
<feature type="repeat" description="TPR" evidence="6">
    <location>
        <begin position="171"/>
        <end position="204"/>
    </location>
</feature>
<comment type="similarity">
    <text evidence="2">Belongs to the NASP family.</text>
</comment>
<evidence type="ECO:0000256" key="7">
    <source>
        <dbReference type="SAM" id="MobiDB-lite"/>
    </source>
</evidence>
<feature type="non-terminal residue" evidence="9">
    <location>
        <position position="1"/>
    </location>
</feature>
<dbReference type="PANTHER" id="PTHR15081:SF1">
    <property type="entry name" value="NUCLEAR AUTOANTIGENIC SPERM PROTEIN"/>
    <property type="match status" value="1"/>
</dbReference>
<dbReference type="HOGENOM" id="CLU_1087923_0_0_1"/>
<evidence type="ECO:0000256" key="3">
    <source>
        <dbReference type="ARBA" id="ARBA00022737"/>
    </source>
</evidence>
<dbReference type="GO" id="GO:0042393">
    <property type="term" value="F:histone binding"/>
    <property type="evidence" value="ECO:0007669"/>
    <property type="project" value="TreeGrafter"/>
</dbReference>
<dbReference type="Pfam" id="PF10516">
    <property type="entry name" value="SHNi-TPR"/>
    <property type="match status" value="1"/>
</dbReference>
<dbReference type="InterPro" id="IPR051730">
    <property type="entry name" value="NASP-like"/>
</dbReference>
<evidence type="ECO:0000313" key="9">
    <source>
        <dbReference type="EMBL" id="ESP05629.1"/>
    </source>
</evidence>
<comment type="subcellular location">
    <subcellularLocation>
        <location evidence="1">Nucleus</location>
    </subcellularLocation>
</comment>
<dbReference type="PANTHER" id="PTHR15081">
    <property type="entry name" value="NUCLEAR AUTOANTIGENIC SPERM PROTEIN NASP -RELATED"/>
    <property type="match status" value="1"/>
</dbReference>
<dbReference type="CTD" id="20251306"/>
<evidence type="ECO:0000259" key="8">
    <source>
        <dbReference type="Pfam" id="PF10516"/>
    </source>
</evidence>
<dbReference type="KEGG" id="lgi:LOTGIDRAFT_55307"/>
<dbReference type="SMART" id="SM00028">
    <property type="entry name" value="TPR"/>
    <property type="match status" value="2"/>
</dbReference>
<dbReference type="STRING" id="225164.V4AN81"/>
<evidence type="ECO:0000256" key="1">
    <source>
        <dbReference type="ARBA" id="ARBA00004123"/>
    </source>
</evidence>
<keyword evidence="3" id="KW-0677">Repeat</keyword>
<dbReference type="RefSeq" id="XP_009044174.1">
    <property type="nucleotide sequence ID" value="XM_009045926.1"/>
</dbReference>
<sequence>AVNLMAQGKRNLICGEIPAAVNQFQDACQLLSKNYGEMAKECAEAYFCYGRSLLDLARMETGVLGNALQGAEKTEEKSEKTEEEIVKEKSYKEAKKAEDKTEKTEEGMDTTENQEKPEEKKEDGKEKKSEEAKPEEDPDDVSNLQLAWEMLELAKMIYLKDETKEAQLRAAEAHLKLGEVSLETEQYDQAIADFKDCLKLQEKHLEPEDRLLAESHYQLGLAYGFMKQFEQSIDHYRAAIKTIESKIGKILYPIKQAEQEIKDLKEILPDI</sequence>
<evidence type="ECO:0000256" key="6">
    <source>
        <dbReference type="PROSITE-ProRule" id="PRU00339"/>
    </source>
</evidence>
<feature type="repeat" description="TPR" evidence="6">
    <location>
        <begin position="213"/>
        <end position="246"/>
    </location>
</feature>
<proteinExistence type="inferred from homology"/>
<accession>V4AN81</accession>
<feature type="compositionally biased region" description="Basic and acidic residues" evidence="7">
    <location>
        <begin position="113"/>
        <end position="132"/>
    </location>
</feature>
<evidence type="ECO:0000313" key="10">
    <source>
        <dbReference type="Proteomes" id="UP000030746"/>
    </source>
</evidence>
<name>V4AN81_LOTGI</name>
<dbReference type="AlphaFoldDB" id="V4AN81"/>
<keyword evidence="4 6" id="KW-0802">TPR repeat</keyword>
<reference evidence="9 10" key="1">
    <citation type="journal article" date="2013" name="Nature">
        <title>Insights into bilaterian evolution from three spiralian genomes.</title>
        <authorList>
            <person name="Simakov O."/>
            <person name="Marletaz F."/>
            <person name="Cho S.J."/>
            <person name="Edsinger-Gonzales E."/>
            <person name="Havlak P."/>
            <person name="Hellsten U."/>
            <person name="Kuo D.H."/>
            <person name="Larsson T."/>
            <person name="Lv J."/>
            <person name="Arendt D."/>
            <person name="Savage R."/>
            <person name="Osoegawa K."/>
            <person name="de Jong P."/>
            <person name="Grimwood J."/>
            <person name="Chapman J.A."/>
            <person name="Shapiro H."/>
            <person name="Aerts A."/>
            <person name="Otillar R.P."/>
            <person name="Terry A.Y."/>
            <person name="Boore J.L."/>
            <person name="Grigoriev I.V."/>
            <person name="Lindberg D.R."/>
            <person name="Seaver E.C."/>
            <person name="Weisblat D.A."/>
            <person name="Putnam N.H."/>
            <person name="Rokhsar D.S."/>
        </authorList>
    </citation>
    <scope>NUCLEOTIDE SEQUENCE [LARGE SCALE GENOMIC DNA]</scope>
</reference>
<dbReference type="GO" id="GO:0006335">
    <property type="term" value="P:DNA replication-dependent chromatin assembly"/>
    <property type="evidence" value="ECO:0007669"/>
    <property type="project" value="TreeGrafter"/>
</dbReference>
<dbReference type="OrthoDB" id="5587616at2759"/>
<dbReference type="Pfam" id="PF13181">
    <property type="entry name" value="TPR_8"/>
    <property type="match status" value="1"/>
</dbReference>
<gene>
    <name evidence="9" type="ORF">LOTGIDRAFT_55307</name>
</gene>
<dbReference type="SUPFAM" id="SSF48452">
    <property type="entry name" value="TPR-like"/>
    <property type="match status" value="1"/>
</dbReference>
<dbReference type="GO" id="GO:0005654">
    <property type="term" value="C:nucleoplasm"/>
    <property type="evidence" value="ECO:0007669"/>
    <property type="project" value="TreeGrafter"/>
</dbReference>
<evidence type="ECO:0000256" key="2">
    <source>
        <dbReference type="ARBA" id="ARBA00008402"/>
    </source>
</evidence>
<dbReference type="GeneID" id="20251306"/>
<dbReference type="PROSITE" id="PS50005">
    <property type="entry name" value="TPR"/>
    <property type="match status" value="2"/>
</dbReference>
<evidence type="ECO:0000256" key="5">
    <source>
        <dbReference type="ARBA" id="ARBA00023242"/>
    </source>
</evidence>
<dbReference type="InterPro" id="IPR011990">
    <property type="entry name" value="TPR-like_helical_dom_sf"/>
</dbReference>
<dbReference type="InterPro" id="IPR019734">
    <property type="entry name" value="TPR_rpt"/>
</dbReference>
<dbReference type="Proteomes" id="UP000030746">
    <property type="component" value="Unassembled WGS sequence"/>
</dbReference>